<keyword evidence="2" id="KW-0472">Membrane</keyword>
<sequence>MYVVISPYTVWIFSVIFKYCNSYILIDKNIRIKYIGVIFFTVQMSGTRRNRHLTEEEIQELIFLPDGDISDMEIDSDPDDPDYDPAADLQFINLCPLEVVRDIDTSMNAQEEACLPHRPSETLSTKPSDPPQARMASKRKDSRKWIRDDIVFTDHEWKGSLPHPPEELPTPYEYFAKFF</sequence>
<reference evidence="3" key="1">
    <citation type="submission" date="2019-12" db="EMBL/GenBank/DDBJ databases">
        <title>An insight into the sialome of adult female Ixodes ricinus ticks feeding for 6 days.</title>
        <authorList>
            <person name="Perner J."/>
            <person name="Ribeiro J.M.C."/>
        </authorList>
    </citation>
    <scope>NUCLEOTIDE SEQUENCE</scope>
    <source>
        <strain evidence="3">Semi-engorged</strain>
        <tissue evidence="3">Salivary glands</tissue>
    </source>
</reference>
<evidence type="ECO:0000256" key="2">
    <source>
        <dbReference type="SAM" id="Phobius"/>
    </source>
</evidence>
<protein>
    <submittedName>
        <fullName evidence="3">Uncharacterized protein</fullName>
    </submittedName>
</protein>
<accession>A0A6B0V1C1</accession>
<feature type="transmembrane region" description="Helical" evidence="2">
    <location>
        <begin position="6"/>
        <end position="26"/>
    </location>
</feature>
<feature type="region of interest" description="Disordered" evidence="1">
    <location>
        <begin position="113"/>
        <end position="142"/>
    </location>
</feature>
<dbReference type="AlphaFoldDB" id="A0A6B0V1C1"/>
<organism evidence="3">
    <name type="scientific">Ixodes ricinus</name>
    <name type="common">Common tick</name>
    <name type="synonym">Acarus ricinus</name>
    <dbReference type="NCBI Taxonomy" id="34613"/>
    <lineage>
        <taxon>Eukaryota</taxon>
        <taxon>Metazoa</taxon>
        <taxon>Ecdysozoa</taxon>
        <taxon>Arthropoda</taxon>
        <taxon>Chelicerata</taxon>
        <taxon>Arachnida</taxon>
        <taxon>Acari</taxon>
        <taxon>Parasitiformes</taxon>
        <taxon>Ixodida</taxon>
        <taxon>Ixodoidea</taxon>
        <taxon>Ixodidae</taxon>
        <taxon>Ixodinae</taxon>
        <taxon>Ixodes</taxon>
    </lineage>
</organism>
<proteinExistence type="predicted"/>
<dbReference type="EMBL" id="GIFC01013075">
    <property type="protein sequence ID" value="MXU95158.1"/>
    <property type="molecule type" value="Transcribed_RNA"/>
</dbReference>
<name>A0A6B0V1C1_IXORI</name>
<keyword evidence="2" id="KW-0812">Transmembrane</keyword>
<evidence type="ECO:0000313" key="3">
    <source>
        <dbReference type="EMBL" id="MXU95158.1"/>
    </source>
</evidence>
<keyword evidence="2" id="KW-1133">Transmembrane helix</keyword>
<evidence type="ECO:0000256" key="1">
    <source>
        <dbReference type="SAM" id="MobiDB-lite"/>
    </source>
</evidence>